<evidence type="ECO:0000313" key="14">
    <source>
        <dbReference type="Proteomes" id="UP000564806"/>
    </source>
</evidence>
<evidence type="ECO:0000256" key="5">
    <source>
        <dbReference type="ARBA" id="ARBA00023027"/>
    </source>
</evidence>
<dbReference type="InterPro" id="IPR010758">
    <property type="entry name" value="Trans-2-enoyl-CoA_reductase"/>
</dbReference>
<dbReference type="NCBIfam" id="NF043048">
    <property type="entry name" value="EnoyACPredFabV"/>
    <property type="match status" value="1"/>
</dbReference>
<feature type="domain" description="Trans-2-enoyl-CoA reductase catalytic" evidence="11">
    <location>
        <begin position="81"/>
        <end position="316"/>
    </location>
</feature>
<dbReference type="RefSeq" id="WP_175370510.1">
    <property type="nucleotide sequence ID" value="NZ_JABWCS010000194.1"/>
</dbReference>
<dbReference type="PANTHER" id="PTHR37480">
    <property type="entry name" value="ENOYL-[ACYL-CARRIER-PROTEIN] REDUCTASE [NADH]"/>
    <property type="match status" value="1"/>
</dbReference>
<dbReference type="GO" id="GO:0006633">
    <property type="term" value="P:fatty acid biosynthetic process"/>
    <property type="evidence" value="ECO:0007669"/>
    <property type="project" value="UniProtKB-UniRule"/>
</dbReference>
<keyword evidence="2 9" id="KW-0444">Lipid biosynthesis</keyword>
<dbReference type="EC" id="1.3.1.44" evidence="9"/>
<dbReference type="InterPro" id="IPR024910">
    <property type="entry name" value="Enoyl-CoA_Rdtase_cat_dom"/>
</dbReference>
<accession>A0A850EMW1</accession>
<dbReference type="Proteomes" id="UP000564806">
    <property type="component" value="Unassembled WGS sequence"/>
</dbReference>
<keyword evidence="6 9" id="KW-0443">Lipid metabolism</keyword>
<comment type="similarity">
    <text evidence="9">Belongs to the TER reductase family.</text>
</comment>
<evidence type="ECO:0000256" key="7">
    <source>
        <dbReference type="ARBA" id="ARBA00023160"/>
    </source>
</evidence>
<dbReference type="GO" id="GO:0051287">
    <property type="term" value="F:NAD binding"/>
    <property type="evidence" value="ECO:0007669"/>
    <property type="project" value="UniProtKB-UniRule"/>
</dbReference>
<comment type="subunit">
    <text evidence="1 9">Monomer.</text>
</comment>
<evidence type="ECO:0000259" key="12">
    <source>
        <dbReference type="Pfam" id="PF12242"/>
    </source>
</evidence>
<evidence type="ECO:0000256" key="4">
    <source>
        <dbReference type="ARBA" id="ARBA00023002"/>
    </source>
</evidence>
<evidence type="ECO:0000256" key="1">
    <source>
        <dbReference type="ARBA" id="ARBA00011245"/>
    </source>
</evidence>
<keyword evidence="5 9" id="KW-0520">NAD</keyword>
<keyword evidence="3 9" id="KW-0276">Fatty acid metabolism</keyword>
<dbReference type="HAMAP" id="MF_01838">
    <property type="entry name" value="FabV_reductase"/>
    <property type="match status" value="1"/>
</dbReference>
<feature type="binding site" evidence="9">
    <location>
        <begin position="47"/>
        <end position="52"/>
    </location>
    <ligand>
        <name>NAD(+)</name>
        <dbReference type="ChEBI" id="CHEBI:57540"/>
    </ligand>
</feature>
<keyword evidence="7 9" id="KW-0275">Fatty acid biosynthesis</keyword>
<dbReference type="NCBIfam" id="NF010177">
    <property type="entry name" value="PRK13656.1"/>
    <property type="match status" value="1"/>
</dbReference>
<evidence type="ECO:0000259" key="10">
    <source>
        <dbReference type="Pfam" id="PF07055"/>
    </source>
</evidence>
<proteinExistence type="inferred from homology"/>
<keyword evidence="14" id="KW-1185">Reference proteome</keyword>
<evidence type="ECO:0000256" key="3">
    <source>
        <dbReference type="ARBA" id="ARBA00022832"/>
    </source>
</evidence>
<feature type="domain" description="Enoyl reductase FAD binding" evidence="10">
    <location>
        <begin position="324"/>
        <end position="385"/>
    </location>
</feature>
<dbReference type="EMBL" id="JABWCS010000194">
    <property type="protein sequence ID" value="NUU59892.1"/>
    <property type="molecule type" value="Genomic_DNA"/>
</dbReference>
<dbReference type="GO" id="GO:0004318">
    <property type="term" value="F:enoyl-[acyl-carrier-protein] reductase (NADH) activity"/>
    <property type="evidence" value="ECO:0007669"/>
    <property type="project" value="TreeGrafter"/>
</dbReference>
<reference evidence="13" key="1">
    <citation type="submission" date="2020-06" db="EMBL/GenBank/DDBJ databases">
        <title>Paenibacillus sp. nov., isolated from soil.</title>
        <authorList>
            <person name="Seo Y.L."/>
        </authorList>
    </citation>
    <scope>NUCLEOTIDE SEQUENCE [LARGE SCALE GENOMIC DNA]</scope>
    <source>
        <strain evidence="13">JW14</strain>
    </source>
</reference>
<name>A0A850EMW1_9BACL</name>
<feature type="binding site" evidence="9">
    <location>
        <begin position="272"/>
        <end position="274"/>
    </location>
    <ligand>
        <name>NAD(+)</name>
        <dbReference type="ChEBI" id="CHEBI:57540"/>
    </ligand>
</feature>
<feature type="binding site" evidence="9">
    <location>
        <position position="224"/>
    </location>
    <ligand>
        <name>substrate</name>
    </ligand>
</feature>
<dbReference type="Gene3D" id="3.40.50.720">
    <property type="entry name" value="NAD(P)-binding Rossmann-like Domain"/>
    <property type="match status" value="1"/>
</dbReference>
<feature type="domain" description="Trans-2-enoyl-CoA reductase-like NAD(P)H binding" evidence="12">
    <location>
        <begin position="2"/>
        <end position="78"/>
    </location>
</feature>
<evidence type="ECO:0000259" key="11">
    <source>
        <dbReference type="Pfam" id="PF12241"/>
    </source>
</evidence>
<protein>
    <recommendedName>
        <fullName evidence="9">Trans-2-enoyl-CoA reductase [NADH]</fullName>
        <shortName evidence="9">TER</shortName>
        <ecNumber evidence="9">1.3.1.44</ecNumber>
    </recommendedName>
</protein>
<feature type="binding site" evidence="9">
    <location>
        <begin position="110"/>
        <end position="111"/>
    </location>
    <ligand>
        <name>NAD(+)</name>
        <dbReference type="ChEBI" id="CHEBI:57540"/>
    </ligand>
</feature>
<evidence type="ECO:0000256" key="6">
    <source>
        <dbReference type="ARBA" id="ARBA00023098"/>
    </source>
</evidence>
<dbReference type="Pfam" id="PF07055">
    <property type="entry name" value="Eno-Rase_FAD_bd"/>
    <property type="match status" value="1"/>
</dbReference>
<dbReference type="Pfam" id="PF12241">
    <property type="entry name" value="Enoyl_reductase"/>
    <property type="match status" value="1"/>
</dbReference>
<dbReference type="InterPro" id="IPR024906">
    <property type="entry name" value="Eno_Rdtase_FAD-bd_dom"/>
</dbReference>
<feature type="binding site" evidence="9">
    <location>
        <begin position="138"/>
        <end position="139"/>
    </location>
    <ligand>
        <name>NAD(+)</name>
        <dbReference type="ChEBI" id="CHEBI:57540"/>
    </ligand>
</feature>
<evidence type="ECO:0000256" key="9">
    <source>
        <dbReference type="HAMAP-Rule" id="MF_01838"/>
    </source>
</evidence>
<gene>
    <name evidence="9" type="primary">fabV</name>
    <name evidence="13" type="ORF">HPT30_05925</name>
</gene>
<dbReference type="Pfam" id="PF12242">
    <property type="entry name" value="Eno-Rase_NADH_b"/>
    <property type="match status" value="1"/>
</dbReference>
<comment type="pathway">
    <text evidence="9">Lipid metabolism; fatty acid biosynthesis.</text>
</comment>
<dbReference type="UniPathway" id="UPA00094"/>
<dbReference type="AlphaFoldDB" id="A0A850EMW1"/>
<feature type="active site" description="Proton donor" evidence="9">
    <location>
        <position position="234"/>
    </location>
</feature>
<dbReference type="PANTHER" id="PTHR37480:SF1">
    <property type="entry name" value="ENOYL-[ACYL-CARRIER-PROTEIN] REDUCTASE [NADH]"/>
    <property type="match status" value="1"/>
</dbReference>
<comment type="caution">
    <text evidence="13">The sequence shown here is derived from an EMBL/GenBank/DDBJ whole genome shotgun (WGS) entry which is preliminary data.</text>
</comment>
<evidence type="ECO:0000256" key="8">
    <source>
        <dbReference type="ARBA" id="ARBA00048302"/>
    </source>
</evidence>
<sequence length="396" mass="43282">MIIQPKTRGFICTTAHPEGCAKQIEKQIKYVQSQKKISGPANVLVIGASTGYGLASRIAAAFGAGANTIGVFFDRPAEGSRTASAGWYNSAAFEEQANQLGLKSFSIVGDAFSNGIKEKTIELIKNEFKNVDLVIYSVASPRRTHPVTGETFSSVIKPIGTAYSNKTMNFHTGEVSDTTIEPATEEEVRQTIAVMGGEDWSMWIDELSKAGVLADGATTVAYSYIGPEVTHAIYREGTIGKAKNDLEQTAIKLNEQLGAKGGRAFVSVNKALVTQSSSAIPVVPLYISALYKVMKEKGIHENCIEQIYRLFSDRLYGEGPATADGSTLIRIDDWEMREDVQKEVMDRWNKLETANVSELADLEGYREDFFNLFGFQTEGVDYDAESDPAVELPNSY</sequence>
<feature type="binding site" evidence="9">
    <location>
        <position position="243"/>
    </location>
    <ligand>
        <name>NAD(+)</name>
        <dbReference type="ChEBI" id="CHEBI:57540"/>
    </ligand>
</feature>
<comment type="caution">
    <text evidence="9">Lacks conserved residue(s) required for the propagation of feature annotation.</text>
</comment>
<evidence type="ECO:0000313" key="13">
    <source>
        <dbReference type="EMBL" id="NUU59892.1"/>
    </source>
</evidence>
<keyword evidence="4 9" id="KW-0560">Oxidoreductase</keyword>
<organism evidence="13 14">
    <name type="scientific">Paenibacillus agri</name>
    <dbReference type="NCBI Taxonomy" id="2744309"/>
    <lineage>
        <taxon>Bacteria</taxon>
        <taxon>Bacillati</taxon>
        <taxon>Bacillota</taxon>
        <taxon>Bacilli</taxon>
        <taxon>Bacillales</taxon>
        <taxon>Paenibacillaceae</taxon>
        <taxon>Paenibacillus</taxon>
    </lineage>
</organism>
<evidence type="ECO:0000256" key="2">
    <source>
        <dbReference type="ARBA" id="ARBA00022516"/>
    </source>
</evidence>
<dbReference type="InterPro" id="IPR050048">
    <property type="entry name" value="FabV-like_NADH_b"/>
</dbReference>
<dbReference type="GO" id="GO:0050343">
    <property type="term" value="F:trans-2-enoyl-CoA reductase (NADH) activity"/>
    <property type="evidence" value="ECO:0007669"/>
    <property type="project" value="UniProtKB-UniRule"/>
</dbReference>
<comment type="function">
    <text evidence="9">Involved in the fatty acid synthesis (FAS II). Catalyzes the reduction of a carbon-carbon double bond in an enoyl moiety that is covalently linked to a coenzyme A (CoA).</text>
</comment>
<comment type="catalytic activity">
    <reaction evidence="8 9">
        <text>a 2,3-saturated acyl-CoA + NAD(+) = a (2E)-enoyl-CoA + NADH + H(+)</text>
        <dbReference type="Rhea" id="RHEA:18177"/>
        <dbReference type="ChEBI" id="CHEBI:15378"/>
        <dbReference type="ChEBI" id="CHEBI:57540"/>
        <dbReference type="ChEBI" id="CHEBI:57945"/>
        <dbReference type="ChEBI" id="CHEBI:58856"/>
        <dbReference type="ChEBI" id="CHEBI:65111"/>
        <dbReference type="EC" id="1.3.1.44"/>
    </reaction>
</comment>